<keyword evidence="8" id="KW-0902">Two-component regulatory system</keyword>
<evidence type="ECO:0000256" key="4">
    <source>
        <dbReference type="ARBA" id="ARBA00022679"/>
    </source>
</evidence>
<dbReference type="GO" id="GO:0005524">
    <property type="term" value="F:ATP binding"/>
    <property type="evidence" value="ECO:0007669"/>
    <property type="project" value="UniProtKB-KW"/>
</dbReference>
<dbReference type="GO" id="GO:0000155">
    <property type="term" value="F:phosphorelay sensor kinase activity"/>
    <property type="evidence" value="ECO:0007669"/>
    <property type="project" value="InterPro"/>
</dbReference>
<reference evidence="11 12" key="1">
    <citation type="submission" date="2019-01" db="EMBL/GenBank/DDBJ databases">
        <title>Lactibacter flavus gen. nov., sp. nov., a novel bacterium of the family Propionibacteriaceae isolated from raw milk and dairy products.</title>
        <authorList>
            <person name="Huptas C."/>
            <person name="Wenning M."/>
            <person name="Breitenwieser F."/>
            <person name="Doll E."/>
            <person name="Von Neubeck M."/>
            <person name="Busse H.-J."/>
            <person name="Scherer S."/>
        </authorList>
    </citation>
    <scope>NUCLEOTIDE SEQUENCE [LARGE SCALE GENOMIC DNA]</scope>
    <source>
        <strain evidence="12">DSM 22130 / JCM 15804 / WR061</strain>
    </source>
</reference>
<name>A0A4V2JTH3_PROTD</name>
<feature type="transmembrane region" description="Helical" evidence="9">
    <location>
        <begin position="41"/>
        <end position="60"/>
    </location>
</feature>
<organism evidence="11 12">
    <name type="scientific">Propioniciclava tarda</name>
    <dbReference type="NCBI Taxonomy" id="433330"/>
    <lineage>
        <taxon>Bacteria</taxon>
        <taxon>Bacillati</taxon>
        <taxon>Actinomycetota</taxon>
        <taxon>Actinomycetes</taxon>
        <taxon>Propionibacteriales</taxon>
        <taxon>Propionibacteriaceae</taxon>
        <taxon>Propioniciclava</taxon>
    </lineage>
</organism>
<keyword evidence="3" id="KW-0597">Phosphoprotein</keyword>
<evidence type="ECO:0000256" key="7">
    <source>
        <dbReference type="ARBA" id="ARBA00022840"/>
    </source>
</evidence>
<dbReference type="OrthoDB" id="3217947at2"/>
<evidence type="ECO:0000256" key="9">
    <source>
        <dbReference type="SAM" id="Phobius"/>
    </source>
</evidence>
<feature type="transmembrane region" description="Helical" evidence="9">
    <location>
        <begin position="12"/>
        <end position="35"/>
    </location>
</feature>
<keyword evidence="12" id="KW-1185">Reference proteome</keyword>
<keyword evidence="9" id="KW-1133">Transmembrane helix</keyword>
<dbReference type="RefSeq" id="WP_131170723.1">
    <property type="nucleotide sequence ID" value="NZ_FXTL01000001.1"/>
</dbReference>
<evidence type="ECO:0000256" key="1">
    <source>
        <dbReference type="ARBA" id="ARBA00000085"/>
    </source>
</evidence>
<dbReference type="GO" id="GO:0046983">
    <property type="term" value="F:protein dimerization activity"/>
    <property type="evidence" value="ECO:0007669"/>
    <property type="project" value="InterPro"/>
</dbReference>
<keyword evidence="5" id="KW-0547">Nucleotide-binding</keyword>
<comment type="caution">
    <text evidence="11">The sequence shown here is derived from an EMBL/GenBank/DDBJ whole genome shotgun (WGS) entry which is preliminary data.</text>
</comment>
<evidence type="ECO:0000313" key="12">
    <source>
        <dbReference type="Proteomes" id="UP000291933"/>
    </source>
</evidence>
<dbReference type="SUPFAM" id="SSF55874">
    <property type="entry name" value="ATPase domain of HSP90 chaperone/DNA topoisomerase II/histidine kinase"/>
    <property type="match status" value="1"/>
</dbReference>
<proteinExistence type="predicted"/>
<feature type="transmembrane region" description="Helical" evidence="9">
    <location>
        <begin position="128"/>
        <end position="149"/>
    </location>
</feature>
<evidence type="ECO:0000259" key="10">
    <source>
        <dbReference type="Pfam" id="PF07730"/>
    </source>
</evidence>
<keyword evidence="9" id="KW-0472">Membrane</keyword>
<dbReference type="InterPro" id="IPR011712">
    <property type="entry name" value="Sig_transdc_His_kin_sub3_dim/P"/>
</dbReference>
<evidence type="ECO:0000256" key="8">
    <source>
        <dbReference type="ARBA" id="ARBA00023012"/>
    </source>
</evidence>
<keyword evidence="6" id="KW-0418">Kinase</keyword>
<dbReference type="PANTHER" id="PTHR24421">
    <property type="entry name" value="NITRATE/NITRITE SENSOR PROTEIN NARX-RELATED"/>
    <property type="match status" value="1"/>
</dbReference>
<dbReference type="Gene3D" id="3.30.565.10">
    <property type="entry name" value="Histidine kinase-like ATPase, C-terminal domain"/>
    <property type="match status" value="1"/>
</dbReference>
<evidence type="ECO:0000313" key="11">
    <source>
        <dbReference type="EMBL" id="TBT96311.1"/>
    </source>
</evidence>
<evidence type="ECO:0000256" key="6">
    <source>
        <dbReference type="ARBA" id="ARBA00022777"/>
    </source>
</evidence>
<dbReference type="InterPro" id="IPR050482">
    <property type="entry name" value="Sensor_HK_TwoCompSys"/>
</dbReference>
<dbReference type="AlphaFoldDB" id="A0A4V2JTH3"/>
<dbReference type="InterPro" id="IPR036890">
    <property type="entry name" value="HATPase_C_sf"/>
</dbReference>
<dbReference type="PANTHER" id="PTHR24421:SF10">
    <property type="entry name" value="NITRATE_NITRITE SENSOR PROTEIN NARQ"/>
    <property type="match status" value="1"/>
</dbReference>
<evidence type="ECO:0000256" key="5">
    <source>
        <dbReference type="ARBA" id="ARBA00022741"/>
    </source>
</evidence>
<dbReference type="EC" id="2.7.13.3" evidence="2"/>
<sequence>MKRTPTLAAGGSKGWLTALLIVTSAVGIAIPLVVAVLFDPFWLISAATTMVLAISGFLLVRIAEQRTTGYLLMGAASTANLVQLNFWKPVSGYFAEVAFITYWLPLPLLALAFLTYPEGGIGGRQTRLFMVVAWIWAIVPHLAAAMMQIGHGVAPSEAWFGLVDWPEGFDVMVCVGAWGSVVMGVGATMISVVRWVGARGSAKALIRFMSAATVVLAWGVTAREISGLLFRAGRIERASWDRIGDVHQLFMMASVFTVGFTVYRSFARSAHLTEHVLSTAGDPLALQDMLRNELIDPSVELLFRVDGEWMNVSGTPSTPPTGPDRDVVELASTDGRPAVVASLDPLDRLDPVRRRVALSAAGMALNAAAVTVERDAYVAELAASRTRITAAGEAQRRELERMLHDGIQQSLLATTATLSRAKLAGGAGDSGQVAASIDQATTQLLDALADLRQVARGIYPAALAESGLVGGAQSLADRWPGLVLDIRGPEQGFDNMGPDQASVLYFALSEGLSNAHKYGKAPVRLVLSQDRDTVTGEVHDSGPGGAVLEPGGGLAGLRDRVRALGGRFDLSSPAGGPTVFSVTLPRV</sequence>
<dbReference type="Pfam" id="PF07730">
    <property type="entry name" value="HisKA_3"/>
    <property type="match status" value="1"/>
</dbReference>
<protein>
    <recommendedName>
        <fullName evidence="2">histidine kinase</fullName>
        <ecNumber evidence="2">2.7.13.3</ecNumber>
    </recommendedName>
</protein>
<feature type="transmembrane region" description="Helical" evidence="9">
    <location>
        <begin position="93"/>
        <end position="116"/>
    </location>
</feature>
<evidence type="ECO:0000256" key="2">
    <source>
        <dbReference type="ARBA" id="ARBA00012438"/>
    </source>
</evidence>
<dbReference type="EMBL" id="SDMR01000001">
    <property type="protein sequence ID" value="TBT96311.1"/>
    <property type="molecule type" value="Genomic_DNA"/>
</dbReference>
<feature type="transmembrane region" description="Helical" evidence="9">
    <location>
        <begin position="169"/>
        <end position="193"/>
    </location>
</feature>
<keyword evidence="4" id="KW-0808">Transferase</keyword>
<keyword evidence="9" id="KW-0812">Transmembrane</keyword>
<comment type="catalytic activity">
    <reaction evidence="1">
        <text>ATP + protein L-histidine = ADP + protein N-phospho-L-histidine.</text>
        <dbReference type="EC" id="2.7.13.3"/>
    </reaction>
</comment>
<dbReference type="GO" id="GO:0016020">
    <property type="term" value="C:membrane"/>
    <property type="evidence" value="ECO:0007669"/>
    <property type="project" value="InterPro"/>
</dbReference>
<feature type="transmembrane region" description="Helical" evidence="9">
    <location>
        <begin position="205"/>
        <end position="226"/>
    </location>
</feature>
<gene>
    <name evidence="11" type="ORF">ET996_01200</name>
</gene>
<keyword evidence="7" id="KW-0067">ATP-binding</keyword>
<accession>A0A4V2JTH3</accession>
<evidence type="ECO:0000256" key="3">
    <source>
        <dbReference type="ARBA" id="ARBA00022553"/>
    </source>
</evidence>
<dbReference type="Proteomes" id="UP000291933">
    <property type="component" value="Unassembled WGS sequence"/>
</dbReference>
<feature type="domain" description="Signal transduction histidine kinase subgroup 3 dimerisation and phosphoacceptor" evidence="10">
    <location>
        <begin position="396"/>
        <end position="462"/>
    </location>
</feature>
<dbReference type="CDD" id="cd16917">
    <property type="entry name" value="HATPase_UhpB-NarQ-NarX-like"/>
    <property type="match status" value="1"/>
</dbReference>